<dbReference type="SMART" id="SM00320">
    <property type="entry name" value="WD40"/>
    <property type="match status" value="7"/>
</dbReference>
<feature type="repeat" description="WD" evidence="5">
    <location>
        <begin position="1016"/>
        <end position="1050"/>
    </location>
</feature>
<feature type="repeat" description="ANK" evidence="4">
    <location>
        <begin position="692"/>
        <end position="724"/>
    </location>
</feature>
<evidence type="ECO:0000256" key="2">
    <source>
        <dbReference type="ARBA" id="ARBA00022737"/>
    </source>
</evidence>
<dbReference type="PRINTS" id="PR00320">
    <property type="entry name" value="GPROTEINBRPT"/>
</dbReference>
<gene>
    <name evidence="8" type="primary">TUP1_2</name>
    <name evidence="8" type="ORF">HRR80_006942</name>
</gene>
<evidence type="ECO:0000313" key="9">
    <source>
        <dbReference type="Proteomes" id="UP001161757"/>
    </source>
</evidence>
<evidence type="ECO:0000313" key="8">
    <source>
        <dbReference type="EMBL" id="KAJ8989218.1"/>
    </source>
</evidence>
<reference evidence="8" key="1">
    <citation type="submission" date="2023-01" db="EMBL/GenBank/DDBJ databases">
        <title>Exophiala dermititidis isolated from Cystic Fibrosis Patient.</title>
        <authorList>
            <person name="Kurbessoian T."/>
            <person name="Crocker A."/>
            <person name="Murante D."/>
            <person name="Hogan D.A."/>
            <person name="Stajich J.E."/>
        </authorList>
    </citation>
    <scope>NUCLEOTIDE SEQUENCE</scope>
    <source>
        <strain evidence="8">Ex8</strain>
    </source>
</reference>
<dbReference type="InterPro" id="IPR015943">
    <property type="entry name" value="WD40/YVTN_repeat-like_dom_sf"/>
</dbReference>
<protein>
    <submittedName>
        <fullName evidence="8">General transcription repressor</fullName>
    </submittedName>
</protein>
<feature type="repeat" description="ANK" evidence="4">
    <location>
        <begin position="851"/>
        <end position="883"/>
    </location>
</feature>
<feature type="repeat" description="ANK" evidence="4">
    <location>
        <begin position="660"/>
        <end position="689"/>
    </location>
</feature>
<feature type="domain" description="C2H2-type" evidence="7">
    <location>
        <begin position="524"/>
        <end position="546"/>
    </location>
</feature>
<dbReference type="Pfam" id="PF13637">
    <property type="entry name" value="Ank_4"/>
    <property type="match status" value="1"/>
</dbReference>
<comment type="caution">
    <text evidence="8">The sequence shown here is derived from an EMBL/GenBank/DDBJ whole genome shotgun (WGS) entry which is preliminary data.</text>
</comment>
<feature type="domain" description="C2H2-type" evidence="7">
    <location>
        <begin position="475"/>
        <end position="499"/>
    </location>
</feature>
<dbReference type="AlphaFoldDB" id="A0AAN6ISX1"/>
<dbReference type="InterPro" id="IPR002110">
    <property type="entry name" value="Ankyrin_rpt"/>
</dbReference>
<dbReference type="InterPro" id="IPR019775">
    <property type="entry name" value="WD40_repeat_CS"/>
</dbReference>
<evidence type="ECO:0000256" key="5">
    <source>
        <dbReference type="PROSITE-ProRule" id="PRU00221"/>
    </source>
</evidence>
<dbReference type="PROSITE" id="PS50297">
    <property type="entry name" value="ANK_REP_REGION"/>
    <property type="match status" value="5"/>
</dbReference>
<dbReference type="Proteomes" id="UP001161757">
    <property type="component" value="Unassembled WGS sequence"/>
</dbReference>
<evidence type="ECO:0000256" key="6">
    <source>
        <dbReference type="SAM" id="MobiDB-lite"/>
    </source>
</evidence>
<dbReference type="SUPFAM" id="SSF50978">
    <property type="entry name" value="WD40 repeat-like"/>
    <property type="match status" value="1"/>
</dbReference>
<feature type="repeat" description="ANK" evidence="4">
    <location>
        <begin position="626"/>
        <end position="658"/>
    </location>
</feature>
<feature type="compositionally biased region" description="Low complexity" evidence="6">
    <location>
        <begin position="117"/>
        <end position="126"/>
    </location>
</feature>
<proteinExistence type="predicted"/>
<feature type="repeat" description="ANK" evidence="4">
    <location>
        <begin position="819"/>
        <end position="851"/>
    </location>
</feature>
<dbReference type="Gene3D" id="2.130.10.10">
    <property type="entry name" value="YVTN repeat-like/Quinoprotein amine dehydrogenase"/>
    <property type="match status" value="1"/>
</dbReference>
<dbReference type="Gene3D" id="1.25.40.20">
    <property type="entry name" value="Ankyrin repeat-containing domain"/>
    <property type="match status" value="3"/>
</dbReference>
<dbReference type="InterPro" id="IPR020472">
    <property type="entry name" value="WD40_PAC1"/>
</dbReference>
<evidence type="ECO:0000256" key="4">
    <source>
        <dbReference type="PROSITE-ProRule" id="PRU00023"/>
    </source>
</evidence>
<dbReference type="InterPro" id="IPR058925">
    <property type="entry name" value="zf-C2H2_AcuF"/>
</dbReference>
<dbReference type="Pfam" id="PF26082">
    <property type="entry name" value="zf-C2H2_AcuF"/>
    <property type="match status" value="1"/>
</dbReference>
<dbReference type="InterPro" id="IPR036322">
    <property type="entry name" value="WD40_repeat_dom_sf"/>
</dbReference>
<dbReference type="EMBL" id="JAJGCB010000015">
    <property type="protein sequence ID" value="KAJ8989218.1"/>
    <property type="molecule type" value="Genomic_DNA"/>
</dbReference>
<feature type="repeat" description="ANK" evidence="4">
    <location>
        <begin position="729"/>
        <end position="757"/>
    </location>
</feature>
<dbReference type="Pfam" id="PF00400">
    <property type="entry name" value="WD40"/>
    <property type="match status" value="5"/>
</dbReference>
<feature type="region of interest" description="Disordered" evidence="6">
    <location>
        <begin position="114"/>
        <end position="140"/>
    </location>
</feature>
<dbReference type="PROSITE" id="PS50082">
    <property type="entry name" value="WD_REPEATS_2"/>
    <property type="match status" value="4"/>
</dbReference>
<keyword evidence="1 5" id="KW-0853">WD repeat</keyword>
<accession>A0AAN6ISX1</accession>
<dbReference type="PROSITE" id="PS50088">
    <property type="entry name" value="ANK_REPEAT"/>
    <property type="match status" value="7"/>
</dbReference>
<name>A0AAN6ISX1_EXODE</name>
<dbReference type="InterPro" id="IPR001680">
    <property type="entry name" value="WD40_rpt"/>
</dbReference>
<evidence type="ECO:0000256" key="3">
    <source>
        <dbReference type="ARBA" id="ARBA00023043"/>
    </source>
</evidence>
<feature type="repeat" description="WD" evidence="5">
    <location>
        <begin position="1185"/>
        <end position="1226"/>
    </location>
</feature>
<dbReference type="PROSITE" id="PS00678">
    <property type="entry name" value="WD_REPEATS_1"/>
    <property type="match status" value="3"/>
</dbReference>
<evidence type="ECO:0000259" key="7">
    <source>
        <dbReference type="SMART" id="SM00355"/>
    </source>
</evidence>
<dbReference type="InterPro" id="IPR036770">
    <property type="entry name" value="Ankyrin_rpt-contain_sf"/>
</dbReference>
<sequence>MVAPNSTRLASLGRGVSISFHDVLAVLDPSSSSVRLDETDSESHALFLYEYERFHIWTVDLGLLVPAHGSLDYRLREADRLAHTFEVFLADLNQYLQETLQLKRSQTYQDDGKIRLSTQPSTPSQQAQFDESVLEDSSDEEDLQPQQHLRLLLDSVREVIDGLFRLSTRIRNPATRLASSKAKLFQQIDVDSGVDLIKAFGHYDHDYVLSLFAWFQSKAPEEARTGDLAALWPTDSQADLWHRDEDCSLCEARQHVAEQAAYAGSEDQEEEEPTCSAGGILTSFLIHRIARANNQRRQQFGYWKHHRSNLVKHTQATLERTFPLVPANEEPANLNPGHQGATPAVGRQALKLADLLAPPTVTTATRLQPAVIENMDAMSVTSVSEYAPSSWAPDRERIQFPPPPKISPAEKFFECPYCFTICPRQMLSEKAWKAHLIHDLRPYICTYPDCKSAGQLYDTRSDWIEHENTFHRKQWRCPTHSDELYPTLKAFREHMEMLHPAEIDLMSSQTYLRSCESFSASADRPCPICLFSAADARSLHSHIALHLERLSLFSLPRGAGDDEKDDVGSDVAVDAVQHSRGDESELSVDIGDEWDNLEEAVRMGDVERIEYILRDQATETDSHSTKLDNALIEAAKTGDIDVVETLLKHGATVRAPRDVYDDTALMAAASQNHSDVVSLLLQHGADVDACCGARTALSVASECGQLEAARTLIEHGADVNFQIEGLPIALEAAAAQNEVDVAKVLIENGADLNLSGQASLDRASASGHLEMVNFLLTAGIPTVGNEEHRPLHSAADCGHDKVVARLLEAGADVNARAIDGRTALHDAVTSGNSRCVQLLLEAGADPNATNGLESPLHLASRYGHEEAVKLLIAAGADLEITNRVSGTALQTAAKAGHSHIVDTLQTAGARTQPEEYSMSGLMGEHLSAASHASKPQPADVPRPWDVRSDFHDADDLNLTLLHDISQDSMVACVNFSENGKYIIIGCRQRAKIFEVDDISDVIELRHDVQADADVYVRSACFSPDNRMVATAADDSSVLLWDFDTRKLNSALMEGDGIGTYHVAFSPDGKKVAMACGDGTVQLYSIEDLNRQWWKFDAGVAALAFSPDALLLAVGTLDNHLFLTEPGDAGQQPCRLEKDEHQDSVISVAFSSNSRKVFTGSLDCTVKSWEIVEVAPAEIKYQTLTMPGHEDYVLSVAELATTDLVVSGSRDRTIRIWDSETGDQRVLLKGHKNSVVSVATCPTRKLIASGSADMTFTIWRYD</sequence>
<dbReference type="CDD" id="cd00200">
    <property type="entry name" value="WD40"/>
    <property type="match status" value="1"/>
</dbReference>
<feature type="domain" description="C2H2-type" evidence="7">
    <location>
        <begin position="443"/>
        <end position="471"/>
    </location>
</feature>
<dbReference type="InterPro" id="IPR013087">
    <property type="entry name" value="Znf_C2H2_type"/>
</dbReference>
<dbReference type="PROSITE" id="PS50294">
    <property type="entry name" value="WD_REPEATS_REGION"/>
    <property type="match status" value="4"/>
</dbReference>
<feature type="repeat" description="ANK" evidence="4">
    <location>
        <begin position="786"/>
        <end position="818"/>
    </location>
</feature>
<feature type="repeat" description="WD" evidence="5">
    <location>
        <begin position="1227"/>
        <end position="1261"/>
    </location>
</feature>
<evidence type="ECO:0000256" key="1">
    <source>
        <dbReference type="ARBA" id="ARBA00022574"/>
    </source>
</evidence>
<keyword evidence="3 4" id="KW-0040">ANK repeat</keyword>
<organism evidence="8 9">
    <name type="scientific">Exophiala dermatitidis</name>
    <name type="common">Black yeast-like fungus</name>
    <name type="synonym">Wangiella dermatitidis</name>
    <dbReference type="NCBI Taxonomy" id="5970"/>
    <lineage>
        <taxon>Eukaryota</taxon>
        <taxon>Fungi</taxon>
        <taxon>Dikarya</taxon>
        <taxon>Ascomycota</taxon>
        <taxon>Pezizomycotina</taxon>
        <taxon>Eurotiomycetes</taxon>
        <taxon>Chaetothyriomycetidae</taxon>
        <taxon>Chaetothyriales</taxon>
        <taxon>Herpotrichiellaceae</taxon>
        <taxon>Exophiala</taxon>
    </lineage>
</organism>
<feature type="repeat" description="WD" evidence="5">
    <location>
        <begin position="1137"/>
        <end position="1170"/>
    </location>
</feature>
<dbReference type="PANTHER" id="PTHR24123">
    <property type="entry name" value="ANKYRIN REPEAT-CONTAINING"/>
    <property type="match status" value="1"/>
</dbReference>
<dbReference type="Pfam" id="PF12796">
    <property type="entry name" value="Ank_2"/>
    <property type="match status" value="3"/>
</dbReference>
<dbReference type="InterPro" id="IPR051165">
    <property type="entry name" value="Multifunctional_ANK_Repeat"/>
</dbReference>
<dbReference type="PANTHER" id="PTHR24123:SF33">
    <property type="entry name" value="PROTEIN HOS4"/>
    <property type="match status" value="1"/>
</dbReference>
<dbReference type="SUPFAM" id="SSF48403">
    <property type="entry name" value="Ankyrin repeat"/>
    <property type="match status" value="1"/>
</dbReference>
<dbReference type="SMART" id="SM00355">
    <property type="entry name" value="ZnF_C2H2"/>
    <property type="match status" value="3"/>
</dbReference>
<keyword evidence="2" id="KW-0677">Repeat</keyword>
<dbReference type="SMART" id="SM00248">
    <property type="entry name" value="ANK"/>
    <property type="match status" value="10"/>
</dbReference>